<dbReference type="Gene3D" id="3.30.70.1320">
    <property type="entry name" value="Multidrug efflux transporter AcrB pore domain like"/>
    <property type="match status" value="1"/>
</dbReference>
<dbReference type="GO" id="GO:0042910">
    <property type="term" value="F:xenobiotic transmembrane transporter activity"/>
    <property type="evidence" value="ECO:0007669"/>
    <property type="project" value="TreeGrafter"/>
</dbReference>
<organism evidence="8 9">
    <name type="scientific">Brytella acorum</name>
    <dbReference type="NCBI Taxonomy" id="2959299"/>
    <lineage>
        <taxon>Bacteria</taxon>
        <taxon>Pseudomonadati</taxon>
        <taxon>Pseudomonadota</taxon>
        <taxon>Alphaproteobacteria</taxon>
        <taxon>Acetobacterales</taxon>
        <taxon>Acetobacteraceae</taxon>
        <taxon>Brytella</taxon>
    </lineage>
</organism>
<keyword evidence="4 7" id="KW-0812">Transmembrane</keyword>
<name>A0AA35UVS3_9PROT</name>
<feature type="transmembrane region" description="Helical" evidence="7">
    <location>
        <begin position="1010"/>
        <end position="1032"/>
    </location>
</feature>
<dbReference type="Pfam" id="PF00873">
    <property type="entry name" value="ACR_tran"/>
    <property type="match status" value="2"/>
</dbReference>
<feature type="transmembrane region" description="Helical" evidence="7">
    <location>
        <begin position="910"/>
        <end position="927"/>
    </location>
</feature>
<dbReference type="RefSeq" id="WP_289843510.1">
    <property type="nucleotide sequence ID" value="NZ_CATKSH010000005.1"/>
</dbReference>
<keyword evidence="5 7" id="KW-1133">Transmembrane helix</keyword>
<evidence type="ECO:0000256" key="5">
    <source>
        <dbReference type="ARBA" id="ARBA00022989"/>
    </source>
</evidence>
<protein>
    <submittedName>
        <fullName evidence="8">Efflux RND transporter permease subunit</fullName>
    </submittedName>
</protein>
<feature type="transmembrane region" description="Helical" evidence="7">
    <location>
        <begin position="463"/>
        <end position="492"/>
    </location>
</feature>
<dbReference type="InterPro" id="IPR001036">
    <property type="entry name" value="Acrflvin-R"/>
</dbReference>
<accession>A0AA35UVS3</accession>
<feature type="transmembrane region" description="Helical" evidence="7">
    <location>
        <begin position="962"/>
        <end position="986"/>
    </location>
</feature>
<dbReference type="Gene3D" id="3.30.70.1440">
    <property type="entry name" value="Multidrug efflux transporter AcrB pore domain"/>
    <property type="match status" value="2"/>
</dbReference>
<feature type="transmembrane region" description="Helical" evidence="7">
    <location>
        <begin position="934"/>
        <end position="956"/>
    </location>
</feature>
<dbReference type="AlphaFoldDB" id="A0AA35UVS3"/>
<feature type="transmembrane region" description="Helical" evidence="7">
    <location>
        <begin position="1038"/>
        <end position="1063"/>
    </location>
</feature>
<dbReference type="EMBL" id="CATKSH010000005">
    <property type="protein sequence ID" value="CAI9120378.1"/>
    <property type="molecule type" value="Genomic_DNA"/>
</dbReference>
<feature type="transmembrane region" description="Helical" evidence="7">
    <location>
        <begin position="360"/>
        <end position="381"/>
    </location>
</feature>
<feature type="transmembrane region" description="Helical" evidence="7">
    <location>
        <begin position="387"/>
        <end position="410"/>
    </location>
</feature>
<dbReference type="Gene3D" id="1.20.1640.10">
    <property type="entry name" value="Multidrug efflux transporter AcrB transmembrane domain"/>
    <property type="match status" value="3"/>
</dbReference>
<evidence type="ECO:0000256" key="1">
    <source>
        <dbReference type="ARBA" id="ARBA00022448"/>
    </source>
</evidence>
<dbReference type="Proteomes" id="UP001176960">
    <property type="component" value="Unassembled WGS sequence"/>
</dbReference>
<comment type="caution">
    <text evidence="8">The sequence shown here is derived from an EMBL/GenBank/DDBJ whole genome shotgun (WGS) entry which is preliminary data.</text>
</comment>
<evidence type="ECO:0000313" key="8">
    <source>
        <dbReference type="EMBL" id="CAI9120378.1"/>
    </source>
</evidence>
<keyword evidence="1" id="KW-0813">Transport</keyword>
<dbReference type="InterPro" id="IPR027463">
    <property type="entry name" value="AcrB_DN_DC_subdom"/>
</dbReference>
<evidence type="ECO:0000256" key="2">
    <source>
        <dbReference type="ARBA" id="ARBA00022475"/>
    </source>
</evidence>
<keyword evidence="3" id="KW-0997">Cell inner membrane</keyword>
<dbReference type="PRINTS" id="PR00702">
    <property type="entry name" value="ACRIFLAVINRP"/>
</dbReference>
<evidence type="ECO:0000313" key="9">
    <source>
        <dbReference type="Proteomes" id="UP001176960"/>
    </source>
</evidence>
<keyword evidence="9" id="KW-1185">Reference proteome</keyword>
<evidence type="ECO:0000256" key="4">
    <source>
        <dbReference type="ARBA" id="ARBA00022692"/>
    </source>
</evidence>
<keyword evidence="2" id="KW-1003">Cell membrane</keyword>
<gene>
    <name evidence="8" type="ORF">LMG32879_001210</name>
</gene>
<dbReference type="Gene3D" id="3.30.2090.10">
    <property type="entry name" value="Multidrug efflux transporter AcrB TolC docking domain, DN and DC subdomains"/>
    <property type="match status" value="3"/>
</dbReference>
<dbReference type="GO" id="GO:0005886">
    <property type="term" value="C:plasma membrane"/>
    <property type="evidence" value="ECO:0007669"/>
    <property type="project" value="TreeGrafter"/>
</dbReference>
<feature type="transmembrane region" description="Helical" evidence="7">
    <location>
        <begin position="530"/>
        <end position="548"/>
    </location>
</feature>
<dbReference type="SUPFAM" id="SSF82693">
    <property type="entry name" value="Multidrug efflux transporter AcrB pore domain, PN1, PN2, PC1 and PC2 subdomains"/>
    <property type="match status" value="3"/>
</dbReference>
<dbReference type="PANTHER" id="PTHR32063:SF34">
    <property type="entry name" value="MULTIDRUG RESISTANCE PROTEIN MDTC"/>
    <property type="match status" value="1"/>
</dbReference>
<evidence type="ECO:0000256" key="3">
    <source>
        <dbReference type="ARBA" id="ARBA00022519"/>
    </source>
</evidence>
<evidence type="ECO:0000256" key="6">
    <source>
        <dbReference type="ARBA" id="ARBA00023136"/>
    </source>
</evidence>
<evidence type="ECO:0000256" key="7">
    <source>
        <dbReference type="SAM" id="Phobius"/>
    </source>
</evidence>
<feature type="transmembrane region" description="Helical" evidence="7">
    <location>
        <begin position="331"/>
        <end position="353"/>
    </location>
</feature>
<feature type="transmembrane region" description="Helical" evidence="7">
    <location>
        <begin position="431"/>
        <end position="451"/>
    </location>
</feature>
<dbReference type="SUPFAM" id="SSF82714">
    <property type="entry name" value="Multidrug efflux transporter AcrB TolC docking domain, DN and DC subdomains"/>
    <property type="match status" value="2"/>
</dbReference>
<dbReference type="Gene3D" id="3.30.70.1430">
    <property type="entry name" value="Multidrug efflux transporter AcrB pore domain"/>
    <property type="match status" value="2"/>
</dbReference>
<reference evidence="8" key="1">
    <citation type="submission" date="2023-03" db="EMBL/GenBank/DDBJ databases">
        <authorList>
            <person name="Cleenwerck I."/>
        </authorList>
    </citation>
    <scope>NUCLEOTIDE SEQUENCE</scope>
    <source>
        <strain evidence="8">LMG 32879</strain>
    </source>
</reference>
<sequence>MSFIAFFIRRPVATTLLLLAAVLSGLLALPSLPVSDLPDVSVPVISVSASNAGGTPEVMARTVAAPLERHLGTIAGVTQMQSVSTRGETMISLGFEVGRDLNGAARDVEAAIRAARADLPKTPGSDPSYHRANPNATPVLILAVTPGMMAMPRLYDLVNVTLRPMLLQVPGVGDVELLGSSAPAVRVAMNPLAFFKYGMGFENLRAALASANAHAPKGVIDTHGQRFQLAVNDQAEHAVDYRNLIIAYKNGRPVRLSDVATVSDSMQDVNAAAFFDGKPALTLLVRAQPGANLLGLVDAVKARLPRLRMLMPPGANVAVARDGSVVIRSSLHHTAITLLLACVLALGVVWAFLRSATAALAAAIVVPCCLIASLGPMHLAGFGLDNLSLMALTVVTGLVVDDAIVVIENIMRHRALGLSIEEAAIMGGSEVVFTLLSITISVVAVFAPIGLAPGLTGRLFGEFAGTVGIAVTVSLVLSCTATPCLTATFLRLSDAWRPAMSRSAPAPRNNRPASLYPHILDLCLRHPGKTVLLLPMTLLVAFVLFVRMPKIVFPKQDIGIVSGGSRADGATLADTKARIARFSRVMLSDPGVSHVVAYLDTSEGSSHGMVFATLRDMADRQDSATTIARRAAVTMRHERHGEYHAQAPGNLMMRVGSSSSGLSYILRSDDERVPGPAARRLAQALKRHPEFSDVDEDSDPPDESLSFIINRDVAARLGVTPQVIGSTLSDAFGQITASVVYSWRGQYNVVMTLQEQFLHDPALLRNFWVSPSGGSASGSAASNTIRAITQGAVGGPSTLAAAAFRNQIANGLAGGATASTGAAVATGTETLVPLSVAATLVSTRDPTSVTHLGYASSASIALELAPGVSLERARSVIDAESHALSLPPTLSGVLQSDEGDAAKSTRDSEMLILGAIVAVYLTLGILYENTFRPLTILSTVPSAGIGAVLALELFGLPFSGMAVVAMLLLTGVSLKNAIMLVDFAVLAQRMQALAPRAAIRKAALLRRRPILMTTAAAALGALPLVVMGGYGMELRQPLGIALIGGLVVSQIQTMFTTPALYVLVARLHGVFGACPVRDMERGLEAAERNAPNDHGE</sequence>
<proteinExistence type="predicted"/>
<dbReference type="SUPFAM" id="SSF82866">
    <property type="entry name" value="Multidrug efflux transporter AcrB transmembrane domain"/>
    <property type="match status" value="2"/>
</dbReference>
<dbReference type="PANTHER" id="PTHR32063">
    <property type="match status" value="1"/>
</dbReference>
<keyword evidence="6 7" id="KW-0472">Membrane</keyword>